<evidence type="ECO:0000256" key="2">
    <source>
        <dbReference type="SAM" id="SignalP"/>
    </source>
</evidence>
<protein>
    <submittedName>
        <fullName evidence="5">Beta-lactamase/transpeptidase-like protein</fullName>
    </submittedName>
</protein>
<organism evidence="5 6">
    <name type="scientific">Apiosordaria backusii</name>
    <dbReference type="NCBI Taxonomy" id="314023"/>
    <lineage>
        <taxon>Eukaryota</taxon>
        <taxon>Fungi</taxon>
        <taxon>Dikarya</taxon>
        <taxon>Ascomycota</taxon>
        <taxon>Pezizomycotina</taxon>
        <taxon>Sordariomycetes</taxon>
        <taxon>Sordariomycetidae</taxon>
        <taxon>Sordariales</taxon>
        <taxon>Lasiosphaeriaceae</taxon>
        <taxon>Apiosordaria</taxon>
    </lineage>
</organism>
<evidence type="ECO:0000313" key="5">
    <source>
        <dbReference type="EMBL" id="KAK0708934.1"/>
    </source>
</evidence>
<accession>A0AA40DMA1</accession>
<reference evidence="5" key="1">
    <citation type="submission" date="2023-06" db="EMBL/GenBank/DDBJ databases">
        <title>Genome-scale phylogeny and comparative genomics of the fungal order Sordariales.</title>
        <authorList>
            <consortium name="Lawrence Berkeley National Laboratory"/>
            <person name="Hensen N."/>
            <person name="Bonometti L."/>
            <person name="Westerberg I."/>
            <person name="Brannstrom I.O."/>
            <person name="Guillou S."/>
            <person name="Cros-Aarteil S."/>
            <person name="Calhoun S."/>
            <person name="Haridas S."/>
            <person name="Kuo A."/>
            <person name="Mondo S."/>
            <person name="Pangilinan J."/>
            <person name="Riley R."/>
            <person name="Labutti K."/>
            <person name="Andreopoulos B."/>
            <person name="Lipzen A."/>
            <person name="Chen C."/>
            <person name="Yanf M."/>
            <person name="Daum C."/>
            <person name="Ng V."/>
            <person name="Clum A."/>
            <person name="Steindorff A."/>
            <person name="Ohm R."/>
            <person name="Martin F."/>
            <person name="Silar P."/>
            <person name="Natvig D."/>
            <person name="Lalanne C."/>
            <person name="Gautier V."/>
            <person name="Ament-Velasquez S.L."/>
            <person name="Kruys A."/>
            <person name="Hutchinson M.I."/>
            <person name="Powell A.J."/>
            <person name="Barry K."/>
            <person name="Miller A.N."/>
            <person name="Grigoriev I.V."/>
            <person name="Debuchy R."/>
            <person name="Gladieux P."/>
            <person name="Thoren M.H."/>
            <person name="Johannesson H."/>
        </authorList>
    </citation>
    <scope>NUCLEOTIDE SEQUENCE</scope>
    <source>
        <strain evidence="5">CBS 540.89</strain>
    </source>
</reference>
<sequence>MMLPFHHSILIALAMNWKGAWAALNGHCPPLGPVLPAPVHASNNPAVVSSVAAFRQFMSDLTEKYNYSAVAIGLKSIHEEDYILEYAYTPPNRDARGVQEIDSNTVFRIASVSKIFPVLAILRLHGVSLDDPVTKYVPELLDLNKQAREQSPIWTVAWEEITLGALASHLAGIGADMSFDYTPYGDFTPYGFPPVNESRLLGCSGSLGLPECDKTVFFERFGERAPVQLPFSPDAVYSNAGFAILGFAFEAATNRSLREFVQHEIWAPLNMTSTFATKPDDSLGFIPTDDVWWNSTLGYGEPAGSYYSTINDLTRFGEAILRNEAGLSASQTRKWLKPLSQTSSLGTLIGAPWEIFRIQNVTTDGRMIELYTKDGGLITYQAMFALIPDYDLVATVLVAGPQLENEATVIDSKLFCSKLVENILPGIEQASKDEAALTYGGTYRDEASNSSLVLALDDDPGFGIKSWIVRGVDVIATWPGFGFIPNPVPPKSSPLRFRLYPTTVWTDNQTSWRSVAQPATPETIAELESLLLPPQAMCVTWGQLDRATYMLQAQDHFVFTLNEQGKAESVELVGYVVSLAREETSV</sequence>
<feature type="chain" id="PRO_5041219309" evidence="2">
    <location>
        <begin position="23"/>
        <end position="586"/>
    </location>
</feature>
<dbReference type="InterPro" id="IPR012338">
    <property type="entry name" value="Beta-lactam/transpept-like"/>
</dbReference>
<dbReference type="PANTHER" id="PTHR22935:SF95">
    <property type="entry name" value="BETA-LACTAMASE-LIKE 1-RELATED"/>
    <property type="match status" value="1"/>
</dbReference>
<evidence type="ECO:0000256" key="1">
    <source>
        <dbReference type="ARBA" id="ARBA00038473"/>
    </source>
</evidence>
<dbReference type="Proteomes" id="UP001172159">
    <property type="component" value="Unassembled WGS sequence"/>
</dbReference>
<name>A0AA40DMA1_9PEZI</name>
<evidence type="ECO:0000259" key="3">
    <source>
        <dbReference type="Pfam" id="PF00144"/>
    </source>
</evidence>
<dbReference type="InterPro" id="IPR001466">
    <property type="entry name" value="Beta-lactam-related"/>
</dbReference>
<keyword evidence="2" id="KW-0732">Signal</keyword>
<dbReference type="Pfam" id="PF26335">
    <property type="entry name" value="ARB_00930_C"/>
    <property type="match status" value="1"/>
</dbReference>
<dbReference type="InterPro" id="IPR058664">
    <property type="entry name" value="ARB_00930-like_C"/>
</dbReference>
<dbReference type="EMBL" id="JAUKTV010000018">
    <property type="protein sequence ID" value="KAK0708934.1"/>
    <property type="molecule type" value="Genomic_DNA"/>
</dbReference>
<dbReference type="InterPro" id="IPR051478">
    <property type="entry name" value="Beta-lactamase-like_AB/R"/>
</dbReference>
<comment type="caution">
    <text evidence="5">The sequence shown here is derived from an EMBL/GenBank/DDBJ whole genome shotgun (WGS) entry which is preliminary data.</text>
</comment>
<dbReference type="Gene3D" id="3.40.710.10">
    <property type="entry name" value="DD-peptidase/beta-lactamase superfamily"/>
    <property type="match status" value="1"/>
</dbReference>
<dbReference type="AlphaFoldDB" id="A0AA40DMA1"/>
<dbReference type="SUPFAM" id="SSF56601">
    <property type="entry name" value="beta-lactamase/transpeptidase-like"/>
    <property type="match status" value="1"/>
</dbReference>
<evidence type="ECO:0000313" key="6">
    <source>
        <dbReference type="Proteomes" id="UP001172159"/>
    </source>
</evidence>
<gene>
    <name evidence="5" type="ORF">B0T21DRAFT_352951</name>
</gene>
<keyword evidence="6" id="KW-1185">Reference proteome</keyword>
<proteinExistence type="inferred from homology"/>
<dbReference type="PANTHER" id="PTHR22935">
    <property type="entry name" value="PENICILLIN-BINDING PROTEIN"/>
    <property type="match status" value="1"/>
</dbReference>
<dbReference type="Pfam" id="PF00144">
    <property type="entry name" value="Beta-lactamase"/>
    <property type="match status" value="1"/>
</dbReference>
<feature type="domain" description="Beta-lactamase-like ARB-00930-like C-terminal" evidence="4">
    <location>
        <begin position="432"/>
        <end position="582"/>
    </location>
</feature>
<evidence type="ECO:0000259" key="4">
    <source>
        <dbReference type="Pfam" id="PF26335"/>
    </source>
</evidence>
<feature type="domain" description="Beta-lactamase-related" evidence="3">
    <location>
        <begin position="93"/>
        <end position="403"/>
    </location>
</feature>
<feature type="signal peptide" evidence="2">
    <location>
        <begin position="1"/>
        <end position="22"/>
    </location>
</feature>
<comment type="similarity">
    <text evidence="1">Belongs to the beta-lactamase family.</text>
</comment>